<accession>A0A4D8QP57</accession>
<dbReference type="Proteomes" id="UP000298774">
    <property type="component" value="Plasmid p3"/>
</dbReference>
<sequence length="1090" mass="111682">MAAEQLVVGYDDWISTTVRATKSGEQLARQYGDVERLTTKVTAITSRFADELTNLEASEHALADKERLRAAILAQQDAAVRKATAAHERWVAGMRAAEAAADAQAASTATATASAGSWAGAMAKIHESAAQAAANLNGPAFEALSGRIGDLTKAQGSTGSLQTAVARQSAPVQTSSAAEKRDASVAAAASNSSTDPKKAEEAVNKAGIALAEKLEKAFDSMGDTLVKAFVTGKTAALDWGKTTKAIIGELAIDLVKMAAIQPLKNAFFGTSGPTLWSAFATSGNTPAQGGGNPTGQVSSMATNWAGGKALSWVGDKLGLSGVYDSVMNTSLWGSAVSMSSTGAAAYTGTLVANPALAGPGLVQAGSLNAATGVVNASNLSGLNAAYSGTASGAPATAGATVGGVLGAAGGGFAAGSLFGGWAGTQSNSKVVGAGAGALSGAAAGAAYGSVFPGIGTLAGAVVGAIAGALGGGIGTQKASVGPNAAATLRVENGKLVRIGADADNGGSTDRVVAVTDAVATAVNAMTQLGVQVREGQQYFFVDGGPKVVNNGKRAQTPEAFIREVMGTLTADGLVGKALASDAAQNSGDLNKIVQGLSLAKSIEQANSALSNLDNSLHAVQKSAFAATAESLQPMVDQFRLAQEFGLEADYASMATGQLTAILDNIRDPVQWQTVQVAVAELDGQMAAFRDQVGKVNPALVGLINDVEAAAKEKIYGDYRKTFDAGLNSARGADYLNQLTDVRTWWNNNWANSLMSGRNPNDMYAAQAKAIFDGLDVNQLGKAVEYFAELDPVMSGLAAAARDIARQDSLAGLDQRYRAVQVALGQLSQAEFDRYQIELEQARELSAVTDPVVRARLQEVQTLEKQAQAYEKARQSGESLTDWLTNKLGTSSAGVSASTAYTNALSAYQSDLAKAAANDNDALGRMASTADRLLTAYTDYFGSQGATAFWQKIMGEVANLPAVKSYDSSIVDAINRLPHGAGGPATGLTMVNDAGPELIRLPTGSMVMTSRASVDFLRRGGGTTTTMPAPDTAVVETLRQLLRAVVFNGADMTTVLEGLKDSGLRQEKALAALRGQFKRAGDAGTLPGRAA</sequence>
<feature type="compositionally biased region" description="Polar residues" evidence="2">
    <location>
        <begin position="164"/>
        <end position="175"/>
    </location>
</feature>
<keyword evidence="4" id="KW-0614">Plasmid</keyword>
<keyword evidence="1" id="KW-0175">Coiled coil</keyword>
<dbReference type="GeneID" id="56447661"/>
<reference evidence="3 6" key="2">
    <citation type="submission" date="2023-11" db="EMBL/GenBank/DDBJ databases">
        <title>MicrobeMod: A computational toolkit for identifying prokaryotic methylation and restriction-modification with nanopore sequencing.</title>
        <authorList>
            <person name="Crits-Christoph A."/>
            <person name="Kang S.C."/>
            <person name="Lee H."/>
            <person name="Ostrov N."/>
        </authorList>
    </citation>
    <scope>NUCLEOTIDE SEQUENCE [LARGE SCALE GENOMIC DNA]</scope>
    <source>
        <strain evidence="3 6">ATCC 29145</strain>
    </source>
</reference>
<geneLocation type="plasmid" evidence="4 5">
    <name>p3</name>
</geneLocation>
<keyword evidence="6" id="KW-1185">Reference proteome</keyword>
<evidence type="ECO:0000313" key="3">
    <source>
        <dbReference type="EMBL" id="MDX5949935.1"/>
    </source>
</evidence>
<dbReference type="EMBL" id="CP032342">
    <property type="protein sequence ID" value="QCO12668.1"/>
    <property type="molecule type" value="Genomic_DNA"/>
</dbReference>
<name>A0A4D8QP57_AZOBR</name>
<dbReference type="RefSeq" id="WP_079285618.1">
    <property type="nucleotide sequence ID" value="NZ_CP032342.1"/>
</dbReference>
<dbReference type="Proteomes" id="UP001277471">
    <property type="component" value="Unassembled WGS sequence"/>
</dbReference>
<evidence type="ECO:0008006" key="7">
    <source>
        <dbReference type="Google" id="ProtNLM"/>
    </source>
</evidence>
<dbReference type="EMBL" id="JAWXYC010000001">
    <property type="protein sequence ID" value="MDX5949935.1"/>
    <property type="molecule type" value="Genomic_DNA"/>
</dbReference>
<gene>
    <name evidence="4" type="ORF">D3868_26915</name>
    <name evidence="3" type="ORF">SIM66_01755</name>
</gene>
<reference evidence="4 5" key="1">
    <citation type="submission" date="2018-09" db="EMBL/GenBank/DDBJ databases">
        <title>Whole genome based analysis of evolution and adaptive divergence in Indian and Brazilian strains of Azospirillum brasilense.</title>
        <authorList>
            <person name="Singh C."/>
            <person name="Tripathi A.K."/>
        </authorList>
    </citation>
    <scope>NUCLEOTIDE SEQUENCE [LARGE SCALE GENOMIC DNA]</scope>
    <source>
        <strain evidence="4 5">MTCC4038</strain>
        <plasmid evidence="4 5">p3</plasmid>
    </source>
</reference>
<evidence type="ECO:0000313" key="5">
    <source>
        <dbReference type="Proteomes" id="UP000298774"/>
    </source>
</evidence>
<feature type="compositionally biased region" description="Low complexity" evidence="2">
    <location>
        <begin position="184"/>
        <end position="193"/>
    </location>
</feature>
<feature type="coiled-coil region" evidence="1">
    <location>
        <begin position="852"/>
        <end position="879"/>
    </location>
</feature>
<protein>
    <recommendedName>
        <fullName evidence="7">Bacteriophage tail tape measure N-terminal domain-containing protein</fullName>
    </recommendedName>
</protein>
<evidence type="ECO:0000256" key="1">
    <source>
        <dbReference type="SAM" id="Coils"/>
    </source>
</evidence>
<proteinExistence type="predicted"/>
<evidence type="ECO:0000313" key="6">
    <source>
        <dbReference type="Proteomes" id="UP001277471"/>
    </source>
</evidence>
<evidence type="ECO:0000256" key="2">
    <source>
        <dbReference type="SAM" id="MobiDB-lite"/>
    </source>
</evidence>
<organism evidence="4 5">
    <name type="scientific">Azospirillum brasilense</name>
    <dbReference type="NCBI Taxonomy" id="192"/>
    <lineage>
        <taxon>Bacteria</taxon>
        <taxon>Pseudomonadati</taxon>
        <taxon>Pseudomonadota</taxon>
        <taxon>Alphaproteobacteria</taxon>
        <taxon>Rhodospirillales</taxon>
        <taxon>Azospirillaceae</taxon>
        <taxon>Azospirillum</taxon>
    </lineage>
</organism>
<dbReference type="AlphaFoldDB" id="A0A4D8QP57"/>
<feature type="region of interest" description="Disordered" evidence="2">
    <location>
        <begin position="164"/>
        <end position="200"/>
    </location>
</feature>
<evidence type="ECO:0000313" key="4">
    <source>
        <dbReference type="EMBL" id="QCO12668.1"/>
    </source>
</evidence>